<dbReference type="OMA" id="EIVAMAY"/>
<evidence type="ECO:0000256" key="2">
    <source>
        <dbReference type="ARBA" id="ARBA00022692"/>
    </source>
</evidence>
<dbReference type="eggNOG" id="KOG0255">
    <property type="taxonomic scope" value="Eukaryota"/>
</dbReference>
<proteinExistence type="predicted"/>
<dbReference type="InterPro" id="IPR036259">
    <property type="entry name" value="MFS_trans_sf"/>
</dbReference>
<organism evidence="7 8">
    <name type="scientific">Eutypa lata (strain UCR-EL1)</name>
    <name type="common">Grapevine dieback disease fungus</name>
    <name type="synonym">Eutypa armeniacae</name>
    <dbReference type="NCBI Taxonomy" id="1287681"/>
    <lineage>
        <taxon>Eukaryota</taxon>
        <taxon>Fungi</taxon>
        <taxon>Dikarya</taxon>
        <taxon>Ascomycota</taxon>
        <taxon>Pezizomycotina</taxon>
        <taxon>Sordariomycetes</taxon>
        <taxon>Xylariomycetidae</taxon>
        <taxon>Xylariales</taxon>
        <taxon>Diatrypaceae</taxon>
        <taxon>Eutypa</taxon>
    </lineage>
</organism>
<dbReference type="Pfam" id="PF07690">
    <property type="entry name" value="MFS_1"/>
    <property type="match status" value="1"/>
</dbReference>
<feature type="transmembrane region" description="Helical" evidence="6">
    <location>
        <begin position="212"/>
        <end position="233"/>
    </location>
</feature>
<sequence>MKGQEIVAMAYPGPSSSESSQISSAEEKLPSSVDSGPTVVQFIQGDPENPYNWALGKKLYIVFTAILLTVNSTISSAITSNAVSYIKDDFGITGDIQDFLPTTVYLIGYIFGPLVFSPLSESIGRKPVTFWTFNVFILFTLASALAPNWPSLLIFRLICETYGPTILKKRAQKLRKSTGNLNIVAPVEIEAKSYREFIIASLARPLRIKGQAGIALAPIGIGAAFSGPVLLYYDNFFERAKRRGAAWVGSEEYHRLPVAILGGPFVVISFFWLAWTARPTIHWIVPCLPGLLFGFGYLLIFTALTNYQVDAYDIYAASAMAASCFSRSVVGATLPLAAKPLRDSLDKTIRGQSKVNNKPQERVWEFELSNRL</sequence>
<dbReference type="PANTHER" id="PTHR23502:SF74">
    <property type="entry name" value="MAJOR FACILITATOR SUPERFAMILY (MFS) PROFILE DOMAIN-CONTAINING PROTEIN"/>
    <property type="match status" value="1"/>
</dbReference>
<accession>M7TQR7</accession>
<feature type="transmembrane region" description="Helical" evidence="6">
    <location>
        <begin position="59"/>
        <end position="79"/>
    </location>
</feature>
<dbReference type="InterPro" id="IPR011701">
    <property type="entry name" value="MFS"/>
</dbReference>
<dbReference type="Proteomes" id="UP000012174">
    <property type="component" value="Unassembled WGS sequence"/>
</dbReference>
<dbReference type="Gene3D" id="1.20.1250.20">
    <property type="entry name" value="MFS general substrate transporter like domains"/>
    <property type="match status" value="2"/>
</dbReference>
<keyword evidence="3 6" id="KW-1133">Transmembrane helix</keyword>
<reference evidence="8" key="1">
    <citation type="journal article" date="2013" name="Genome Announc.">
        <title>Draft genome sequence of the grapevine dieback fungus Eutypa lata UCR-EL1.</title>
        <authorList>
            <person name="Blanco-Ulate B."/>
            <person name="Rolshausen P.E."/>
            <person name="Cantu D."/>
        </authorList>
    </citation>
    <scope>NUCLEOTIDE SEQUENCE [LARGE SCALE GENOMIC DNA]</scope>
    <source>
        <strain evidence="8">UCR-EL1</strain>
    </source>
</reference>
<dbReference type="GO" id="GO:0005886">
    <property type="term" value="C:plasma membrane"/>
    <property type="evidence" value="ECO:0007669"/>
    <property type="project" value="TreeGrafter"/>
</dbReference>
<evidence type="ECO:0000256" key="6">
    <source>
        <dbReference type="SAM" id="Phobius"/>
    </source>
</evidence>
<keyword evidence="4 6" id="KW-0472">Membrane</keyword>
<gene>
    <name evidence="7" type="ORF">UCREL1_681</name>
</gene>
<feature type="transmembrane region" description="Helical" evidence="6">
    <location>
        <begin position="128"/>
        <end position="146"/>
    </location>
</feature>
<feature type="transmembrane region" description="Helical" evidence="6">
    <location>
        <begin position="281"/>
        <end position="304"/>
    </location>
</feature>
<comment type="subcellular location">
    <subcellularLocation>
        <location evidence="1">Membrane</location>
        <topology evidence="1">Multi-pass membrane protein</topology>
    </subcellularLocation>
</comment>
<name>M7TQR7_EUTLA</name>
<dbReference type="OrthoDB" id="5141738at2759"/>
<dbReference type="SUPFAM" id="SSF103473">
    <property type="entry name" value="MFS general substrate transporter"/>
    <property type="match status" value="2"/>
</dbReference>
<dbReference type="AlphaFoldDB" id="M7TQR7"/>
<protein>
    <submittedName>
        <fullName evidence="7">Putative mfs multidrug protein</fullName>
    </submittedName>
</protein>
<evidence type="ECO:0000313" key="7">
    <source>
        <dbReference type="EMBL" id="EMR72256.1"/>
    </source>
</evidence>
<evidence type="ECO:0000256" key="4">
    <source>
        <dbReference type="ARBA" id="ARBA00023136"/>
    </source>
</evidence>
<dbReference type="KEGG" id="ela:UCREL1_681"/>
<evidence type="ECO:0000313" key="8">
    <source>
        <dbReference type="Proteomes" id="UP000012174"/>
    </source>
</evidence>
<dbReference type="EMBL" id="KB705480">
    <property type="protein sequence ID" value="EMR72256.1"/>
    <property type="molecule type" value="Genomic_DNA"/>
</dbReference>
<feature type="compositionally biased region" description="Low complexity" evidence="5">
    <location>
        <begin position="15"/>
        <end position="24"/>
    </location>
</feature>
<dbReference type="GO" id="GO:0022857">
    <property type="term" value="F:transmembrane transporter activity"/>
    <property type="evidence" value="ECO:0007669"/>
    <property type="project" value="InterPro"/>
</dbReference>
<keyword evidence="8" id="KW-1185">Reference proteome</keyword>
<evidence type="ECO:0000256" key="3">
    <source>
        <dbReference type="ARBA" id="ARBA00022989"/>
    </source>
</evidence>
<evidence type="ECO:0000256" key="1">
    <source>
        <dbReference type="ARBA" id="ARBA00004141"/>
    </source>
</evidence>
<evidence type="ECO:0000256" key="5">
    <source>
        <dbReference type="SAM" id="MobiDB-lite"/>
    </source>
</evidence>
<keyword evidence="2 6" id="KW-0812">Transmembrane</keyword>
<feature type="region of interest" description="Disordered" evidence="5">
    <location>
        <begin position="10"/>
        <end position="34"/>
    </location>
</feature>
<feature type="transmembrane region" description="Helical" evidence="6">
    <location>
        <begin position="254"/>
        <end position="275"/>
    </location>
</feature>
<feature type="transmembrane region" description="Helical" evidence="6">
    <location>
        <begin position="99"/>
        <end position="116"/>
    </location>
</feature>
<dbReference type="HOGENOM" id="CLU_008455_11_2_1"/>
<dbReference type="PANTHER" id="PTHR23502">
    <property type="entry name" value="MAJOR FACILITATOR SUPERFAMILY"/>
    <property type="match status" value="1"/>
</dbReference>